<name>A0A9W8LY40_9FUNG</name>
<evidence type="ECO:0000313" key="13">
    <source>
        <dbReference type="Proteomes" id="UP001139887"/>
    </source>
</evidence>
<comment type="similarity">
    <text evidence="10">Belongs to the DHHC palmitoyltransferase family.</text>
</comment>
<dbReference type="AlphaFoldDB" id="A0A9W8LY40"/>
<comment type="domain">
    <text evidence="10">The DHHC domain is required for palmitoyltransferase activity.</text>
</comment>
<accession>A0A9W8LY40</accession>
<comment type="subcellular location">
    <subcellularLocation>
        <location evidence="1">Membrane</location>
        <topology evidence="1">Multi-pass membrane protein</topology>
    </subcellularLocation>
</comment>
<evidence type="ECO:0000259" key="11">
    <source>
        <dbReference type="Pfam" id="PF01529"/>
    </source>
</evidence>
<dbReference type="Proteomes" id="UP001139887">
    <property type="component" value="Unassembled WGS sequence"/>
</dbReference>
<gene>
    <name evidence="12" type="ORF">IWW36_002471</name>
</gene>
<keyword evidence="3 10" id="KW-0812">Transmembrane</keyword>
<feature type="domain" description="Palmitoyltransferase DHHC" evidence="11">
    <location>
        <begin position="264"/>
        <end position="405"/>
    </location>
</feature>
<keyword evidence="7" id="KW-0449">Lipoprotein</keyword>
<dbReference type="GO" id="GO:0005783">
    <property type="term" value="C:endoplasmic reticulum"/>
    <property type="evidence" value="ECO:0007669"/>
    <property type="project" value="TreeGrafter"/>
</dbReference>
<evidence type="ECO:0000256" key="6">
    <source>
        <dbReference type="ARBA" id="ARBA00023139"/>
    </source>
</evidence>
<dbReference type="InterPro" id="IPR039859">
    <property type="entry name" value="PFA4/ZDH16/20/ERF2-like"/>
</dbReference>
<feature type="transmembrane region" description="Helical" evidence="10">
    <location>
        <begin position="363"/>
        <end position="389"/>
    </location>
</feature>
<evidence type="ECO:0000256" key="8">
    <source>
        <dbReference type="ARBA" id="ARBA00023315"/>
    </source>
</evidence>
<dbReference type="Pfam" id="PF01529">
    <property type="entry name" value="DHHC"/>
    <property type="match status" value="1"/>
</dbReference>
<keyword evidence="6" id="KW-0564">Palmitate</keyword>
<keyword evidence="4 10" id="KW-1133">Transmembrane helix</keyword>
<dbReference type="OrthoDB" id="9909019at2759"/>
<feature type="transmembrane region" description="Helical" evidence="10">
    <location>
        <begin position="213"/>
        <end position="237"/>
    </location>
</feature>
<protein>
    <recommendedName>
        <fullName evidence="10">Palmitoyltransferase</fullName>
        <ecNumber evidence="10">2.3.1.225</ecNumber>
    </recommendedName>
</protein>
<keyword evidence="8 10" id="KW-0012">Acyltransferase</keyword>
<evidence type="ECO:0000313" key="12">
    <source>
        <dbReference type="EMBL" id="KAJ2849667.1"/>
    </source>
</evidence>
<dbReference type="EC" id="2.3.1.225" evidence="10"/>
<evidence type="ECO:0000256" key="4">
    <source>
        <dbReference type="ARBA" id="ARBA00022989"/>
    </source>
</evidence>
<dbReference type="GO" id="GO:0005794">
    <property type="term" value="C:Golgi apparatus"/>
    <property type="evidence" value="ECO:0007669"/>
    <property type="project" value="TreeGrafter"/>
</dbReference>
<organism evidence="12 13">
    <name type="scientific">Coemansia brasiliensis</name>
    <dbReference type="NCBI Taxonomy" id="2650707"/>
    <lineage>
        <taxon>Eukaryota</taxon>
        <taxon>Fungi</taxon>
        <taxon>Fungi incertae sedis</taxon>
        <taxon>Zoopagomycota</taxon>
        <taxon>Kickxellomycotina</taxon>
        <taxon>Kickxellomycetes</taxon>
        <taxon>Kickxellales</taxon>
        <taxon>Kickxellaceae</taxon>
        <taxon>Coemansia</taxon>
    </lineage>
</organism>
<keyword evidence="5 10" id="KW-0472">Membrane</keyword>
<feature type="transmembrane region" description="Helical" evidence="10">
    <location>
        <begin position="309"/>
        <end position="336"/>
    </location>
</feature>
<reference evidence="12" key="1">
    <citation type="submission" date="2022-07" db="EMBL/GenBank/DDBJ databases">
        <title>Phylogenomic reconstructions and comparative analyses of Kickxellomycotina fungi.</title>
        <authorList>
            <person name="Reynolds N.K."/>
            <person name="Stajich J.E."/>
            <person name="Barry K."/>
            <person name="Grigoriev I.V."/>
            <person name="Crous P."/>
            <person name="Smith M.E."/>
        </authorList>
    </citation>
    <scope>NUCLEOTIDE SEQUENCE</scope>
    <source>
        <strain evidence="12">NRRL 1566</strain>
    </source>
</reference>
<dbReference type="PROSITE" id="PS50216">
    <property type="entry name" value="DHHC"/>
    <property type="match status" value="1"/>
</dbReference>
<dbReference type="GO" id="GO:0006612">
    <property type="term" value="P:protein targeting to membrane"/>
    <property type="evidence" value="ECO:0007669"/>
    <property type="project" value="TreeGrafter"/>
</dbReference>
<sequence length="464" mass="49403">MITNTGEETTSILPNAADESTGILPSAVAKSEAARGKAFDITPASDEACALLDDAGPALFVPYFPRKRTASTQALHGFDIEFGDDDDDELSDATPWPPSSAFSVPASTLLSEPVPSEAVLEPCPESPNKISAEGITASDSSTLGADPQVPQLLPAAASVPYNATVFWMRRHGLQLPWDPLFAVHWVAIAVIGSVLTTALTLHVRAGGSFGWRVMLGANAALLGTAIALDLAVSLSNVEARETRKRPRNAAYHFRRGVAAVDSATSVCGVCCTLVSPATRHCKLCNKCVAGYDHHCRWLNTCIGDANYRLFASFVTCALLYSVLALASCICVVYAAVRNSPDFHRALWAALGTPPPSLETVLSALFLVALALYMLAVLVALLGLTLLLVFHARMWCYGMRTVEYLAQPRPLRTASPWHRARRYRAVSNPSLALVDAPRTSACLPAHSLSLIIGSGESVLAPPDSP</sequence>
<proteinExistence type="inferred from homology"/>
<feature type="transmembrane region" description="Helical" evidence="10">
    <location>
        <begin position="179"/>
        <end position="201"/>
    </location>
</feature>
<dbReference type="EMBL" id="JANBUW010000065">
    <property type="protein sequence ID" value="KAJ2849667.1"/>
    <property type="molecule type" value="Genomic_DNA"/>
</dbReference>
<evidence type="ECO:0000256" key="1">
    <source>
        <dbReference type="ARBA" id="ARBA00004141"/>
    </source>
</evidence>
<evidence type="ECO:0000256" key="5">
    <source>
        <dbReference type="ARBA" id="ARBA00023136"/>
    </source>
</evidence>
<keyword evidence="2 10" id="KW-0808">Transferase</keyword>
<evidence type="ECO:0000256" key="9">
    <source>
        <dbReference type="ARBA" id="ARBA00048048"/>
    </source>
</evidence>
<comment type="caution">
    <text evidence="12">The sequence shown here is derived from an EMBL/GenBank/DDBJ whole genome shotgun (WGS) entry which is preliminary data.</text>
</comment>
<dbReference type="PANTHER" id="PTHR22883">
    <property type="entry name" value="ZINC FINGER DHHC DOMAIN CONTAINING PROTEIN"/>
    <property type="match status" value="1"/>
</dbReference>
<dbReference type="GO" id="GO:0019706">
    <property type="term" value="F:protein-cysteine S-palmitoyltransferase activity"/>
    <property type="evidence" value="ECO:0007669"/>
    <property type="project" value="UniProtKB-EC"/>
</dbReference>
<keyword evidence="13" id="KW-1185">Reference proteome</keyword>
<evidence type="ECO:0000256" key="3">
    <source>
        <dbReference type="ARBA" id="ARBA00022692"/>
    </source>
</evidence>
<evidence type="ECO:0000256" key="7">
    <source>
        <dbReference type="ARBA" id="ARBA00023288"/>
    </source>
</evidence>
<comment type="catalytic activity">
    <reaction evidence="9 10">
        <text>L-cysteinyl-[protein] + hexadecanoyl-CoA = S-hexadecanoyl-L-cysteinyl-[protein] + CoA</text>
        <dbReference type="Rhea" id="RHEA:36683"/>
        <dbReference type="Rhea" id="RHEA-COMP:10131"/>
        <dbReference type="Rhea" id="RHEA-COMP:11032"/>
        <dbReference type="ChEBI" id="CHEBI:29950"/>
        <dbReference type="ChEBI" id="CHEBI:57287"/>
        <dbReference type="ChEBI" id="CHEBI:57379"/>
        <dbReference type="ChEBI" id="CHEBI:74151"/>
        <dbReference type="EC" id="2.3.1.225"/>
    </reaction>
</comment>
<dbReference type="GO" id="GO:0016020">
    <property type="term" value="C:membrane"/>
    <property type="evidence" value="ECO:0007669"/>
    <property type="project" value="UniProtKB-SubCell"/>
</dbReference>
<dbReference type="InterPro" id="IPR001594">
    <property type="entry name" value="Palmitoyltrfase_DHHC"/>
</dbReference>
<evidence type="ECO:0000256" key="10">
    <source>
        <dbReference type="RuleBase" id="RU079119"/>
    </source>
</evidence>
<evidence type="ECO:0000256" key="2">
    <source>
        <dbReference type="ARBA" id="ARBA00022679"/>
    </source>
</evidence>